<dbReference type="Proteomes" id="UP000193387">
    <property type="component" value="Unassembled WGS sequence"/>
</dbReference>
<protein>
    <submittedName>
        <fullName evidence="1">Uncharacterized protein</fullName>
    </submittedName>
</protein>
<gene>
    <name evidence="1" type="ORF">AWC23_22150</name>
</gene>
<reference evidence="1 2" key="1">
    <citation type="submission" date="2016-01" db="EMBL/GenBank/DDBJ databases">
        <title>The new phylogeny of the genus Mycobacterium.</title>
        <authorList>
            <person name="Tarcisio F."/>
            <person name="Conor M."/>
            <person name="Antonella G."/>
            <person name="Elisabetta G."/>
            <person name="Giulia F.S."/>
            <person name="Sara T."/>
            <person name="Anna F."/>
            <person name="Clotilde B."/>
            <person name="Roberto B."/>
            <person name="Veronica D.S."/>
            <person name="Fabio R."/>
            <person name="Monica P."/>
            <person name="Olivier J."/>
            <person name="Enrico T."/>
            <person name="Nicola S."/>
        </authorList>
    </citation>
    <scope>NUCLEOTIDE SEQUENCE [LARGE SCALE GENOMIC DNA]</scope>
    <source>
        <strain evidence="1 2">DSM 44616</strain>
    </source>
</reference>
<keyword evidence="2" id="KW-1185">Reference proteome</keyword>
<organism evidence="1 2">
    <name type="scientific">Mycobacterium saskatchewanense</name>
    <dbReference type="NCBI Taxonomy" id="220927"/>
    <lineage>
        <taxon>Bacteria</taxon>
        <taxon>Bacillati</taxon>
        <taxon>Actinomycetota</taxon>
        <taxon>Actinomycetes</taxon>
        <taxon>Mycobacteriales</taxon>
        <taxon>Mycobacteriaceae</taxon>
        <taxon>Mycobacterium</taxon>
        <taxon>Mycobacterium simiae complex</taxon>
    </lineage>
</organism>
<dbReference type="EMBL" id="LQPR01000055">
    <property type="protein sequence ID" value="ORW68129.1"/>
    <property type="molecule type" value="Genomic_DNA"/>
</dbReference>
<accession>A0AAJ3TV29</accession>
<evidence type="ECO:0000313" key="1">
    <source>
        <dbReference type="EMBL" id="ORW68129.1"/>
    </source>
</evidence>
<proteinExistence type="predicted"/>
<comment type="caution">
    <text evidence="1">The sequence shown here is derived from an EMBL/GenBank/DDBJ whole genome shotgun (WGS) entry which is preliminary data.</text>
</comment>
<dbReference type="AlphaFoldDB" id="A0AAJ3TV29"/>
<name>A0AAJ3TV29_9MYCO</name>
<evidence type="ECO:0000313" key="2">
    <source>
        <dbReference type="Proteomes" id="UP000193387"/>
    </source>
</evidence>
<sequence>MTTPVTHIADGRVRTALAFADLQDGGELDQFGLVLVGVVLAEEKLGSRRQLGTDTSRGTAAVAAVRTS</sequence>